<sequence>MFPSSFAAPPSNFDSATGPADITPPGLPHSNWWTLRSRHSSSTTIASTDLVCPYFHFHRKAHCSPPTHDSVVSLAISPSHSCFVATLDAADEPTSVTAALQILHWRVAMEAF</sequence>
<reference evidence="2 3" key="1">
    <citation type="submission" date="2024-02" db="EMBL/GenBank/DDBJ databases">
        <authorList>
            <person name="Vignale AGUSTIN F."/>
            <person name="Sosa J E."/>
            <person name="Modenutti C."/>
        </authorList>
    </citation>
    <scope>NUCLEOTIDE SEQUENCE [LARGE SCALE GENOMIC DNA]</scope>
</reference>
<proteinExistence type="predicted"/>
<dbReference type="AlphaFoldDB" id="A0ABC8RXR0"/>
<accession>A0ABC8RXR0</accession>
<comment type="caution">
    <text evidence="2">The sequence shown here is derived from an EMBL/GenBank/DDBJ whole genome shotgun (WGS) entry which is preliminary data.</text>
</comment>
<evidence type="ECO:0000313" key="3">
    <source>
        <dbReference type="Proteomes" id="UP001642360"/>
    </source>
</evidence>
<evidence type="ECO:0000256" key="1">
    <source>
        <dbReference type="SAM" id="MobiDB-lite"/>
    </source>
</evidence>
<dbReference type="Proteomes" id="UP001642360">
    <property type="component" value="Unassembled WGS sequence"/>
</dbReference>
<dbReference type="EMBL" id="CAUOFW020001724">
    <property type="protein sequence ID" value="CAK9147759.1"/>
    <property type="molecule type" value="Genomic_DNA"/>
</dbReference>
<feature type="region of interest" description="Disordered" evidence="1">
    <location>
        <begin position="1"/>
        <end position="23"/>
    </location>
</feature>
<evidence type="ECO:0000313" key="2">
    <source>
        <dbReference type="EMBL" id="CAK9147759.1"/>
    </source>
</evidence>
<organism evidence="2 3">
    <name type="scientific">Ilex paraguariensis</name>
    <name type="common">yerba mate</name>
    <dbReference type="NCBI Taxonomy" id="185542"/>
    <lineage>
        <taxon>Eukaryota</taxon>
        <taxon>Viridiplantae</taxon>
        <taxon>Streptophyta</taxon>
        <taxon>Embryophyta</taxon>
        <taxon>Tracheophyta</taxon>
        <taxon>Spermatophyta</taxon>
        <taxon>Magnoliopsida</taxon>
        <taxon>eudicotyledons</taxon>
        <taxon>Gunneridae</taxon>
        <taxon>Pentapetalae</taxon>
        <taxon>asterids</taxon>
        <taxon>campanulids</taxon>
        <taxon>Aquifoliales</taxon>
        <taxon>Aquifoliaceae</taxon>
        <taxon>Ilex</taxon>
    </lineage>
</organism>
<keyword evidence="3" id="KW-1185">Reference proteome</keyword>
<protein>
    <submittedName>
        <fullName evidence="2">Uncharacterized protein</fullName>
    </submittedName>
</protein>
<name>A0ABC8RXR0_9AQUA</name>
<gene>
    <name evidence="2" type="ORF">ILEXP_LOCUS15699</name>
</gene>